<keyword evidence="4" id="KW-0574">Periplasm</keyword>
<comment type="caution">
    <text evidence="6">The sequence shown here is derived from an EMBL/GenBank/DDBJ whole genome shotgun (WGS) entry which is preliminary data.</text>
</comment>
<evidence type="ECO:0000256" key="4">
    <source>
        <dbReference type="ARBA" id="ARBA00022764"/>
    </source>
</evidence>
<evidence type="ECO:0000313" key="6">
    <source>
        <dbReference type="EMBL" id="OIQ76721.1"/>
    </source>
</evidence>
<evidence type="ECO:0000259" key="5">
    <source>
        <dbReference type="Pfam" id="PF16822"/>
    </source>
</evidence>
<protein>
    <recommendedName>
        <fullName evidence="5">AlgX/AlgJ SGNH hydrolase-like domain-containing protein</fullName>
    </recommendedName>
</protein>
<keyword evidence="2" id="KW-0808">Transferase</keyword>
<dbReference type="AlphaFoldDB" id="A0A1J5PZ19"/>
<evidence type="ECO:0000256" key="2">
    <source>
        <dbReference type="ARBA" id="ARBA00022679"/>
    </source>
</evidence>
<feature type="domain" description="AlgX/AlgJ SGNH hydrolase-like" evidence="5">
    <location>
        <begin position="103"/>
        <end position="272"/>
    </location>
</feature>
<reference evidence="6" key="1">
    <citation type="submission" date="2016-10" db="EMBL/GenBank/DDBJ databases">
        <title>Sequence of Gallionella enrichment culture.</title>
        <authorList>
            <person name="Poehlein A."/>
            <person name="Muehling M."/>
            <person name="Daniel R."/>
        </authorList>
    </citation>
    <scope>NUCLEOTIDE SEQUENCE</scope>
</reference>
<evidence type="ECO:0000256" key="3">
    <source>
        <dbReference type="ARBA" id="ARBA00022729"/>
    </source>
</evidence>
<dbReference type="EMBL" id="MLJW01001790">
    <property type="protein sequence ID" value="OIQ76721.1"/>
    <property type="molecule type" value="Genomic_DNA"/>
</dbReference>
<comment type="subcellular location">
    <subcellularLocation>
        <location evidence="1">Periplasm</location>
    </subcellularLocation>
</comment>
<dbReference type="GO" id="GO:0042597">
    <property type="term" value="C:periplasmic space"/>
    <property type="evidence" value="ECO:0007669"/>
    <property type="project" value="UniProtKB-SubCell"/>
</dbReference>
<keyword evidence="3" id="KW-0732">Signal</keyword>
<proteinExistence type="predicted"/>
<sequence length="459" mass="52524">MMDRNIHMNKIEIRALIALFGIAISLPLLTTFWNGAGGRFNDVEKRKLAERPPLYWTREGFNKFSADFTKYFDDNFGGREKFIKLHSYIQGAIFGISPAKNAIIGKQGWLFLGDGNVVADYRHTHPFTDGELKLWRDSLVAKRDWLSARGIKYLFVVAPDKHSIYPEFMPDYLNQVRSDSCLDQLLAYLKANSNIQILDLRPALWAEKASVRLYHKTDTHWNERGAFVAYQQIMQRLSQNFPEMQARTLTDFQPVEEIAEGQDIANMMDLRSVMHEKVLRLEPKAKPCARAVNFKLSPDFKWPAYPPGHEAYARECNKKKIIAVFFQDSFGTALVPYISEHFKRTTFIWDYPSYAVMNATVQQEHPDVVIEERVERHLKAMMPDFDIPSGLVGMWTSNSNKVEIKHLSSSSIYLTNEHGLTTIGLISGSKVDVKGWGVVGDVSTSKNKIAWSNGTSWTR</sequence>
<dbReference type="GO" id="GO:0016740">
    <property type="term" value="F:transferase activity"/>
    <property type="evidence" value="ECO:0007669"/>
    <property type="project" value="UniProtKB-KW"/>
</dbReference>
<gene>
    <name evidence="6" type="ORF">GALL_415930</name>
</gene>
<dbReference type="Pfam" id="PF16822">
    <property type="entry name" value="ALGX"/>
    <property type="match status" value="1"/>
</dbReference>
<evidence type="ECO:0000256" key="1">
    <source>
        <dbReference type="ARBA" id="ARBA00004418"/>
    </source>
</evidence>
<accession>A0A1J5PZ19</accession>
<organism evidence="6">
    <name type="scientific">mine drainage metagenome</name>
    <dbReference type="NCBI Taxonomy" id="410659"/>
    <lineage>
        <taxon>unclassified sequences</taxon>
        <taxon>metagenomes</taxon>
        <taxon>ecological metagenomes</taxon>
    </lineage>
</organism>
<name>A0A1J5PZ19_9ZZZZ</name>
<dbReference type="InterPro" id="IPR031811">
    <property type="entry name" value="ALGX/ALGJ_SGNH-like"/>
</dbReference>
<dbReference type="CDD" id="cd14440">
    <property type="entry name" value="AlgX_N_like_3"/>
    <property type="match status" value="1"/>
</dbReference>